<dbReference type="GO" id="GO:0016020">
    <property type="term" value="C:membrane"/>
    <property type="evidence" value="ECO:0007669"/>
    <property type="project" value="InterPro"/>
</dbReference>
<keyword evidence="4" id="KW-1185">Reference proteome</keyword>
<feature type="transmembrane region" description="Helical" evidence="2">
    <location>
        <begin position="77"/>
        <end position="102"/>
    </location>
</feature>
<feature type="region of interest" description="Disordered" evidence="1">
    <location>
        <begin position="161"/>
        <end position="180"/>
    </location>
</feature>
<dbReference type="Proteomes" id="UP001165124">
    <property type="component" value="Unassembled WGS sequence"/>
</dbReference>
<dbReference type="PANTHER" id="PTHR35335:SF1">
    <property type="entry name" value="UPF0716 PROTEIN FXSA"/>
    <property type="match status" value="1"/>
</dbReference>
<proteinExistence type="predicted"/>
<feature type="transmembrane region" description="Helical" evidence="2">
    <location>
        <begin position="31"/>
        <end position="48"/>
    </location>
</feature>
<evidence type="ECO:0000256" key="1">
    <source>
        <dbReference type="SAM" id="MobiDB-lite"/>
    </source>
</evidence>
<evidence type="ECO:0000313" key="3">
    <source>
        <dbReference type="EMBL" id="GLW66367.1"/>
    </source>
</evidence>
<dbReference type="AlphaFoldDB" id="A0A9W6PYV3"/>
<comment type="caution">
    <text evidence="3">The sequence shown here is derived from an EMBL/GenBank/DDBJ whole genome shotgun (WGS) entry which is preliminary data.</text>
</comment>
<dbReference type="RefSeq" id="WP_227023285.1">
    <property type="nucleotide sequence ID" value="NZ_BSRZ01000014.1"/>
</dbReference>
<keyword evidence="2" id="KW-1133">Transmembrane helix</keyword>
<dbReference type="EMBL" id="BSRZ01000014">
    <property type="protein sequence ID" value="GLW66367.1"/>
    <property type="molecule type" value="Genomic_DNA"/>
</dbReference>
<evidence type="ECO:0000256" key="2">
    <source>
        <dbReference type="SAM" id="Phobius"/>
    </source>
</evidence>
<keyword evidence="2" id="KW-0472">Membrane</keyword>
<name>A0A9W6PYV3_9ACTN</name>
<protein>
    <submittedName>
        <fullName evidence="3">Membrane protein FxsA</fullName>
    </submittedName>
</protein>
<gene>
    <name evidence="3" type="ORF">Arub01_46110</name>
</gene>
<dbReference type="InterPro" id="IPR007313">
    <property type="entry name" value="FxsA"/>
</dbReference>
<accession>A0A9W6PYV3</accession>
<dbReference type="NCBIfam" id="NF008528">
    <property type="entry name" value="PRK11463.1-2"/>
    <property type="match status" value="1"/>
</dbReference>
<keyword evidence="2" id="KW-0812">Transmembrane</keyword>
<organism evidence="3 4">
    <name type="scientific">Actinomadura rubrobrunea</name>
    <dbReference type="NCBI Taxonomy" id="115335"/>
    <lineage>
        <taxon>Bacteria</taxon>
        <taxon>Bacillati</taxon>
        <taxon>Actinomycetota</taxon>
        <taxon>Actinomycetes</taxon>
        <taxon>Streptosporangiales</taxon>
        <taxon>Thermomonosporaceae</taxon>
        <taxon>Actinomadura</taxon>
    </lineage>
</organism>
<dbReference type="PANTHER" id="PTHR35335">
    <property type="entry name" value="UPF0716 PROTEIN FXSA"/>
    <property type="match status" value="1"/>
</dbReference>
<sequence>MLPLVLVLAFLLMPILEIVLVVQVGQAIGPWWTVGLLAAGGLLGGWIVRREGRRAWRDLQEILGRGRAPGREPADTALVLLGGMLLLLPGFATDLVGLAFVLPFTRPLVRRLLGAYVARRVHAAGVYPPGMGDPLGRFAVRDPFGAADATATPRGTVVRGEVIKDDDGGGSGEVDVRGTR</sequence>
<evidence type="ECO:0000313" key="4">
    <source>
        <dbReference type="Proteomes" id="UP001165124"/>
    </source>
</evidence>
<dbReference type="Pfam" id="PF04186">
    <property type="entry name" value="FxsA"/>
    <property type="match status" value="1"/>
</dbReference>
<reference evidence="3" key="1">
    <citation type="submission" date="2023-02" db="EMBL/GenBank/DDBJ databases">
        <title>Actinomadura rubrobrunea NBRC 14622.</title>
        <authorList>
            <person name="Ichikawa N."/>
            <person name="Sato H."/>
            <person name="Tonouchi N."/>
        </authorList>
    </citation>
    <scope>NUCLEOTIDE SEQUENCE</scope>
    <source>
        <strain evidence="3">NBRC 14622</strain>
    </source>
</reference>